<feature type="compositionally biased region" description="Basic and acidic residues" evidence="1">
    <location>
        <begin position="29"/>
        <end position="56"/>
    </location>
</feature>
<evidence type="ECO:0000256" key="2">
    <source>
        <dbReference type="SAM" id="SignalP"/>
    </source>
</evidence>
<feature type="region of interest" description="Disordered" evidence="1">
    <location>
        <begin position="26"/>
        <end position="75"/>
    </location>
</feature>
<dbReference type="RefSeq" id="WP_103094724.1">
    <property type="nucleotide sequence ID" value="NZ_JAOCKX010000001.1"/>
</dbReference>
<protein>
    <submittedName>
        <fullName evidence="3">Glycine zipper 2TM domain-containing protein</fullName>
    </submittedName>
</protein>
<dbReference type="AlphaFoldDB" id="A0AA42WTD5"/>
<dbReference type="Proteomes" id="UP001162318">
    <property type="component" value="Unassembled WGS sequence"/>
</dbReference>
<dbReference type="GO" id="GO:0009279">
    <property type="term" value="C:cell outer membrane"/>
    <property type="evidence" value="ECO:0007669"/>
    <property type="project" value="UniProtKB-SubCell"/>
</dbReference>
<evidence type="ECO:0000313" key="4">
    <source>
        <dbReference type="Proteomes" id="UP001162318"/>
    </source>
</evidence>
<feature type="signal peptide" evidence="2">
    <location>
        <begin position="1"/>
        <end position="25"/>
    </location>
</feature>
<gene>
    <name evidence="3" type="ORF">N5J77_00065</name>
</gene>
<feature type="chain" id="PRO_5041271461" evidence="2">
    <location>
        <begin position="26"/>
        <end position="140"/>
    </location>
</feature>
<name>A0AA42WTD5_SPHYA</name>
<organism evidence="3 4">
    <name type="scientific">Sphingobium yanoikuyae</name>
    <name type="common">Sphingomonas yanoikuyae</name>
    <dbReference type="NCBI Taxonomy" id="13690"/>
    <lineage>
        <taxon>Bacteria</taxon>
        <taxon>Pseudomonadati</taxon>
        <taxon>Pseudomonadota</taxon>
        <taxon>Alphaproteobacteria</taxon>
        <taxon>Sphingomonadales</taxon>
        <taxon>Sphingomonadaceae</taxon>
        <taxon>Sphingobium</taxon>
    </lineage>
</organism>
<sequence>MKYLAGILGSLAATTLAVTAIPAEAQHSNNRDRRSEVSRTRGDSRHEWRGDKDRNWDPAQSYHRGNYKDRRLSRNDRVYRGRDGRAYCRRSDGTTGLVVGALGGAALAKLIGGNTLGTLAGGAGGALVGRQIDRGEVKCR</sequence>
<evidence type="ECO:0000313" key="3">
    <source>
        <dbReference type="EMBL" id="MDH2129499.1"/>
    </source>
</evidence>
<comment type="caution">
    <text evidence="3">The sequence shown here is derived from an EMBL/GenBank/DDBJ whole genome shotgun (WGS) entry which is preliminary data.</text>
</comment>
<feature type="compositionally biased region" description="Basic and acidic residues" evidence="1">
    <location>
        <begin position="66"/>
        <end position="75"/>
    </location>
</feature>
<accession>A0AA42WTD5</accession>
<proteinExistence type="predicted"/>
<reference evidence="3" key="1">
    <citation type="submission" date="2022-09" db="EMBL/GenBank/DDBJ databases">
        <title>Intensive care unit water sources are persistently colonized with multi-drug resistant bacteria and are the site of extensive horizontal gene transfer of antibiotic resistance genes.</title>
        <authorList>
            <person name="Diorio-Toth L."/>
        </authorList>
    </citation>
    <scope>NUCLEOTIDE SEQUENCE</scope>
    <source>
        <strain evidence="3">GD03659</strain>
    </source>
</reference>
<keyword evidence="2" id="KW-0732">Signal</keyword>
<evidence type="ECO:0000256" key="1">
    <source>
        <dbReference type="SAM" id="MobiDB-lite"/>
    </source>
</evidence>
<dbReference type="EMBL" id="JAOCKX010000001">
    <property type="protein sequence ID" value="MDH2129499.1"/>
    <property type="molecule type" value="Genomic_DNA"/>
</dbReference>